<keyword evidence="3" id="KW-0805">Transcription regulation</keyword>
<dbReference type="InterPro" id="IPR019525">
    <property type="entry name" value="Nrf1_NLS/DNA-bd_dimer"/>
</dbReference>
<evidence type="ECO:0000256" key="2">
    <source>
        <dbReference type="ARBA" id="ARBA00005713"/>
    </source>
</evidence>
<dbReference type="GO" id="GO:0003677">
    <property type="term" value="F:DNA binding"/>
    <property type="evidence" value="ECO:0007669"/>
    <property type="project" value="UniProtKB-KW"/>
</dbReference>
<evidence type="ECO:0000256" key="1">
    <source>
        <dbReference type="ARBA" id="ARBA00004123"/>
    </source>
</evidence>
<dbReference type="GeneTree" id="ENSGT00390000006835"/>
<evidence type="ECO:0000259" key="7">
    <source>
        <dbReference type="Pfam" id="PF10491"/>
    </source>
</evidence>
<evidence type="ECO:0000256" key="4">
    <source>
        <dbReference type="ARBA" id="ARBA00023125"/>
    </source>
</evidence>
<dbReference type="Ensembl" id="ENSEBUT00000007528.1">
    <property type="protein sequence ID" value="ENSEBUP00000007058.1"/>
    <property type="gene ID" value="ENSEBUG00000004634.1"/>
</dbReference>
<dbReference type="AlphaFoldDB" id="A0A8C4NM68"/>
<evidence type="ECO:0000256" key="3">
    <source>
        <dbReference type="ARBA" id="ARBA00023015"/>
    </source>
</evidence>
<sequence length="490" mass="52644">MDSQSDEMAIINGHHEGDRNIQADHLAGYSAHAVLEADDSTGSSADDDAAFDDSDIFISTVGDDVTAHLASAGPVGLAAAAAVATGKKRKRPHIFESNPSIRKRQQTRLLRKLRNIIDEYATRVGQQAIVLCVSPCKPNPIYKVFGSAPLESVVRKYKGMVLNDLEISLAEHTPSQQELHSDLPPLTIDGIPVSVDKMTQAQLRAFIPEMLKFSTSRGKPGWGKEACRPVWWPDEVPWANVRSDVRSEDQKQQISWTYALRTIVKNCYKHHGREDLLYPFEDAQPRIPTPSSHALTTQLVPQAMVQAINSDGMVSLIQVDAGTVAALAEGSELPQTVTVTQVNYATVERDWAGLHGTEMCLHGTHEASHAVATLAEVAAATQRDPQQGSTVTMAINSDGVVHAVTSLAEATIQEGQLVLSGDGTAITGVQDASGITIPVRMYPTVMPSLASGERAVTMTPTSSAAITTKIESDDSPMDTESVAVVTLSQT</sequence>
<reference evidence="8" key="1">
    <citation type="submission" date="2025-05" db="UniProtKB">
        <authorList>
            <consortium name="Ensembl"/>
        </authorList>
    </citation>
    <scope>IDENTIFICATION</scope>
</reference>
<comment type="subcellular location">
    <subcellularLocation>
        <location evidence="1">Nucleus</location>
    </subcellularLocation>
</comment>
<dbReference type="InterPro" id="IPR039142">
    <property type="entry name" value="NRF1/Ewg"/>
</dbReference>
<accession>A0A8C4NM68</accession>
<proteinExistence type="inferred from homology"/>
<dbReference type="Ensembl" id="ENSEBUT00000007558.1">
    <property type="protein sequence ID" value="ENSEBUP00000007087.1"/>
    <property type="gene ID" value="ENSEBUG00000004634.1"/>
</dbReference>
<evidence type="ECO:0000256" key="6">
    <source>
        <dbReference type="ARBA" id="ARBA00023242"/>
    </source>
</evidence>
<dbReference type="GO" id="GO:0005634">
    <property type="term" value="C:nucleus"/>
    <property type="evidence" value="ECO:0007669"/>
    <property type="project" value="UniProtKB-SubCell"/>
</dbReference>
<dbReference type="PANTHER" id="PTHR20338">
    <property type="entry name" value="NUCLEAR RESPIRATORY FACTOR 1"/>
    <property type="match status" value="1"/>
</dbReference>
<keyword evidence="5" id="KW-0804">Transcription</keyword>
<evidence type="ECO:0000256" key="5">
    <source>
        <dbReference type="ARBA" id="ARBA00023163"/>
    </source>
</evidence>
<keyword evidence="4" id="KW-0238">DNA-binding</keyword>
<dbReference type="Pfam" id="PF10491">
    <property type="entry name" value="Nrf1_DNA-bind"/>
    <property type="match status" value="1"/>
</dbReference>
<keyword evidence="9" id="KW-1185">Reference proteome</keyword>
<dbReference type="OMA" id="EVEPSWA"/>
<dbReference type="GO" id="GO:0003700">
    <property type="term" value="F:DNA-binding transcription factor activity"/>
    <property type="evidence" value="ECO:0007669"/>
    <property type="project" value="InterPro"/>
</dbReference>
<feature type="domain" description="Nuclear respiratory factor 1 NLS/DNA-binding dimerisation" evidence="7">
    <location>
        <begin position="73"/>
        <end position="280"/>
    </location>
</feature>
<keyword evidence="6" id="KW-0539">Nucleus</keyword>
<dbReference type="Ensembl" id="ENSEBUT00000007597.1">
    <property type="protein sequence ID" value="ENSEBUP00000007125.1"/>
    <property type="gene ID" value="ENSEBUG00000004634.1"/>
</dbReference>
<evidence type="ECO:0000313" key="9">
    <source>
        <dbReference type="Proteomes" id="UP000694388"/>
    </source>
</evidence>
<dbReference type="Ensembl" id="ENSEBUT00000007536.1">
    <property type="protein sequence ID" value="ENSEBUP00000007065.1"/>
    <property type="gene ID" value="ENSEBUG00000004634.1"/>
</dbReference>
<protein>
    <submittedName>
        <fullName evidence="8">Nuclear respiratory factor 1</fullName>
    </submittedName>
</protein>
<dbReference type="Proteomes" id="UP000694388">
    <property type="component" value="Unplaced"/>
</dbReference>
<evidence type="ECO:0000313" key="8">
    <source>
        <dbReference type="Ensembl" id="ENSEBUP00000007087.1"/>
    </source>
</evidence>
<dbReference type="GO" id="GO:0006357">
    <property type="term" value="P:regulation of transcription by RNA polymerase II"/>
    <property type="evidence" value="ECO:0007669"/>
    <property type="project" value="InterPro"/>
</dbReference>
<organism evidence="8 9">
    <name type="scientific">Eptatretus burgeri</name>
    <name type="common">Inshore hagfish</name>
    <dbReference type="NCBI Taxonomy" id="7764"/>
    <lineage>
        <taxon>Eukaryota</taxon>
        <taxon>Metazoa</taxon>
        <taxon>Chordata</taxon>
        <taxon>Craniata</taxon>
        <taxon>Vertebrata</taxon>
        <taxon>Cyclostomata</taxon>
        <taxon>Myxini</taxon>
        <taxon>Myxiniformes</taxon>
        <taxon>Myxinidae</taxon>
        <taxon>Eptatretinae</taxon>
        <taxon>Eptatretus</taxon>
    </lineage>
</organism>
<comment type="similarity">
    <text evidence="2">Belongs to the NRF1/Ewg family.</text>
</comment>
<name>A0A8C4NM68_EPTBU</name>